<keyword evidence="3" id="KW-1185">Reference proteome</keyword>
<evidence type="ECO:0000313" key="2">
    <source>
        <dbReference type="EMBL" id="MBW0552208.1"/>
    </source>
</evidence>
<dbReference type="SUPFAM" id="SSF56672">
    <property type="entry name" value="DNA/RNA polymerases"/>
    <property type="match status" value="1"/>
</dbReference>
<dbReference type="InterPro" id="IPR043502">
    <property type="entry name" value="DNA/RNA_pol_sf"/>
</dbReference>
<dbReference type="Pfam" id="PF07727">
    <property type="entry name" value="RVT_2"/>
    <property type="match status" value="1"/>
</dbReference>
<name>A0A9Q3IYA2_9BASI</name>
<feature type="non-terminal residue" evidence="2">
    <location>
        <position position="258"/>
    </location>
</feature>
<accession>A0A9Q3IYA2</accession>
<evidence type="ECO:0000313" key="3">
    <source>
        <dbReference type="Proteomes" id="UP000765509"/>
    </source>
</evidence>
<dbReference type="EMBL" id="AVOT02058302">
    <property type="protein sequence ID" value="MBW0552208.1"/>
    <property type="molecule type" value="Genomic_DNA"/>
</dbReference>
<protein>
    <recommendedName>
        <fullName evidence="1">Reverse transcriptase Ty1/copia-type domain-containing protein</fullName>
    </recommendedName>
</protein>
<comment type="caution">
    <text evidence="2">The sequence shown here is derived from an EMBL/GenBank/DDBJ whole genome shotgun (WGS) entry which is preliminary data.</text>
</comment>
<organism evidence="2 3">
    <name type="scientific">Austropuccinia psidii MF-1</name>
    <dbReference type="NCBI Taxonomy" id="1389203"/>
    <lineage>
        <taxon>Eukaryota</taxon>
        <taxon>Fungi</taxon>
        <taxon>Dikarya</taxon>
        <taxon>Basidiomycota</taxon>
        <taxon>Pucciniomycotina</taxon>
        <taxon>Pucciniomycetes</taxon>
        <taxon>Pucciniales</taxon>
        <taxon>Sphaerophragmiaceae</taxon>
        <taxon>Austropuccinia</taxon>
    </lineage>
</organism>
<evidence type="ECO:0000259" key="1">
    <source>
        <dbReference type="Pfam" id="PF07727"/>
    </source>
</evidence>
<reference evidence="2" key="1">
    <citation type="submission" date="2021-03" db="EMBL/GenBank/DDBJ databases">
        <title>Draft genome sequence of rust myrtle Austropuccinia psidii MF-1, a brazilian biotype.</title>
        <authorList>
            <person name="Quecine M.C."/>
            <person name="Pachon D.M.R."/>
            <person name="Bonatelli M.L."/>
            <person name="Correr F.H."/>
            <person name="Franceschini L.M."/>
            <person name="Leite T.F."/>
            <person name="Margarido G.R.A."/>
            <person name="Almeida C.A."/>
            <person name="Ferrarezi J.A."/>
            <person name="Labate C.A."/>
        </authorList>
    </citation>
    <scope>NUCLEOTIDE SEQUENCE</scope>
    <source>
        <strain evidence="2">MF-1</strain>
    </source>
</reference>
<feature type="domain" description="Reverse transcriptase Ty1/copia-type" evidence="1">
    <location>
        <begin position="40"/>
        <end position="256"/>
    </location>
</feature>
<sequence>MLADVVPYNEAVNDSVNSEKWKEAMSQEFNSLISQNLGVLVPYPTGNKVIGGMWCLTRKQNEYREVYRHKARGVVLRNHQDHLLHYFDTWASVGQNKSFKIMLSLFVNCSFIPYQFDVETAFLHGEMDATVCVKQVKGFEKEGKELWVWHLNKSLYGKKQAPEMWQEKLVGILKKCNMMKSNSDDSVFLNQGKTLMLHMHVNDRFIIGKHNQEILTFLREFGSRLSIKYKKFPTQHLGYKLDWKKNNTLEISQTNLVR</sequence>
<dbReference type="AlphaFoldDB" id="A0A9Q3IYA2"/>
<dbReference type="InterPro" id="IPR013103">
    <property type="entry name" value="RVT_2"/>
</dbReference>
<gene>
    <name evidence="2" type="ORF">O181_091923</name>
</gene>
<proteinExistence type="predicted"/>
<dbReference type="Proteomes" id="UP000765509">
    <property type="component" value="Unassembled WGS sequence"/>
</dbReference>